<feature type="region of interest" description="Disordered" evidence="1">
    <location>
        <begin position="1"/>
        <end position="28"/>
    </location>
</feature>
<gene>
    <name evidence="2" type="ORF">D9619_007163</name>
</gene>
<protein>
    <submittedName>
        <fullName evidence="2">Uncharacterized protein</fullName>
    </submittedName>
</protein>
<feature type="region of interest" description="Disordered" evidence="1">
    <location>
        <begin position="56"/>
        <end position="75"/>
    </location>
</feature>
<dbReference type="Proteomes" id="UP000567179">
    <property type="component" value="Unassembled WGS sequence"/>
</dbReference>
<evidence type="ECO:0000313" key="2">
    <source>
        <dbReference type="EMBL" id="KAF5314925.1"/>
    </source>
</evidence>
<dbReference type="AlphaFoldDB" id="A0A8H5B1N8"/>
<name>A0A8H5B1N8_9AGAR</name>
<feature type="region of interest" description="Disordered" evidence="1">
    <location>
        <begin position="98"/>
        <end position="124"/>
    </location>
</feature>
<feature type="compositionally biased region" description="Polar residues" evidence="1">
    <location>
        <begin position="60"/>
        <end position="75"/>
    </location>
</feature>
<keyword evidence="3" id="KW-1185">Reference proteome</keyword>
<sequence>MSSTAPSWTIPPCPVLIPTNDKEAGHDPGEPVLVLVDAAPPFLLLPLVPVSAVPADPGSFTLNPAGSTPPLNTTLPSATARASAFFFARAPRGALPGPRRRANFAYSHGSPRATQCEQEGRAPSQRSLRPVVDYVL</sequence>
<evidence type="ECO:0000313" key="3">
    <source>
        <dbReference type="Proteomes" id="UP000567179"/>
    </source>
</evidence>
<evidence type="ECO:0000256" key="1">
    <source>
        <dbReference type="SAM" id="MobiDB-lite"/>
    </source>
</evidence>
<dbReference type="EMBL" id="JAACJJ010000043">
    <property type="protein sequence ID" value="KAF5314925.1"/>
    <property type="molecule type" value="Genomic_DNA"/>
</dbReference>
<proteinExistence type="predicted"/>
<reference evidence="2 3" key="1">
    <citation type="journal article" date="2020" name="ISME J.">
        <title>Uncovering the hidden diversity of litter-decomposition mechanisms in mushroom-forming fungi.</title>
        <authorList>
            <person name="Floudas D."/>
            <person name="Bentzer J."/>
            <person name="Ahren D."/>
            <person name="Johansson T."/>
            <person name="Persson P."/>
            <person name="Tunlid A."/>
        </authorList>
    </citation>
    <scope>NUCLEOTIDE SEQUENCE [LARGE SCALE GENOMIC DNA]</scope>
    <source>
        <strain evidence="2 3">CBS 101986</strain>
    </source>
</reference>
<accession>A0A8H5B1N8</accession>
<organism evidence="2 3">
    <name type="scientific">Psilocybe cf. subviscida</name>
    <dbReference type="NCBI Taxonomy" id="2480587"/>
    <lineage>
        <taxon>Eukaryota</taxon>
        <taxon>Fungi</taxon>
        <taxon>Dikarya</taxon>
        <taxon>Basidiomycota</taxon>
        <taxon>Agaricomycotina</taxon>
        <taxon>Agaricomycetes</taxon>
        <taxon>Agaricomycetidae</taxon>
        <taxon>Agaricales</taxon>
        <taxon>Agaricineae</taxon>
        <taxon>Strophariaceae</taxon>
        <taxon>Psilocybe</taxon>
    </lineage>
</organism>
<comment type="caution">
    <text evidence="2">The sequence shown here is derived from an EMBL/GenBank/DDBJ whole genome shotgun (WGS) entry which is preliminary data.</text>
</comment>